<keyword evidence="3" id="KW-1185">Reference proteome</keyword>
<keyword evidence="1" id="KW-0812">Transmembrane</keyword>
<evidence type="ECO:0000313" key="2">
    <source>
        <dbReference type="EMBL" id="RJF93713.1"/>
    </source>
</evidence>
<evidence type="ECO:0000313" key="3">
    <source>
        <dbReference type="Proteomes" id="UP000286100"/>
    </source>
</evidence>
<accession>A0A418WR43</accession>
<feature type="transmembrane region" description="Helical" evidence="1">
    <location>
        <begin position="68"/>
        <end position="92"/>
    </location>
</feature>
<dbReference type="RefSeq" id="WP_119760112.1">
    <property type="nucleotide sequence ID" value="NZ_QYUM01000002.1"/>
</dbReference>
<feature type="transmembrane region" description="Helical" evidence="1">
    <location>
        <begin position="33"/>
        <end position="56"/>
    </location>
</feature>
<evidence type="ECO:0000256" key="1">
    <source>
        <dbReference type="SAM" id="Phobius"/>
    </source>
</evidence>
<reference evidence="2 3" key="1">
    <citation type="submission" date="2018-09" db="EMBL/GenBank/DDBJ databases">
        <authorList>
            <person name="Zhu H."/>
        </authorList>
    </citation>
    <scope>NUCLEOTIDE SEQUENCE [LARGE SCALE GENOMIC DNA]</scope>
    <source>
        <strain evidence="2 3">K2R01-6</strain>
    </source>
</reference>
<dbReference type="AlphaFoldDB" id="A0A418WR43"/>
<keyword evidence="1" id="KW-0472">Membrane</keyword>
<dbReference type="OrthoDB" id="7582820at2"/>
<dbReference type="Proteomes" id="UP000286100">
    <property type="component" value="Unassembled WGS sequence"/>
</dbReference>
<proteinExistence type="predicted"/>
<protein>
    <submittedName>
        <fullName evidence="2">Uncharacterized protein</fullName>
    </submittedName>
</protein>
<dbReference type="EMBL" id="QYUM01000002">
    <property type="protein sequence ID" value="RJF93713.1"/>
    <property type="molecule type" value="Genomic_DNA"/>
</dbReference>
<gene>
    <name evidence="2" type="ORF">D3876_05300</name>
</gene>
<comment type="caution">
    <text evidence="2">The sequence shown here is derived from an EMBL/GenBank/DDBJ whole genome shotgun (WGS) entry which is preliminary data.</text>
</comment>
<sequence>MKDLFKKSAFLGAALLALTFVTSLIPGNFGSTLQILMLPALLLFAWAAMALFIIALRKAYSLWPDWRRAILVACGVPAILSVSTALILPTLWAGNKTYIWGIMILGRGWLDRTVAEAQRQPAGIDDPGGVYDDQGIIPVLRDNGPPVRVAFVTNPGFLDNWSGIVFDPTGKVELARGWDASGQFYAPTNITGLFSGDVVECSPLIDAYYYCSFT</sequence>
<keyword evidence="1" id="KW-1133">Transmembrane helix</keyword>
<organism evidence="2 3">
    <name type="scientific">Sphingomonas cavernae</name>
    <dbReference type="NCBI Taxonomy" id="2320861"/>
    <lineage>
        <taxon>Bacteria</taxon>
        <taxon>Pseudomonadati</taxon>
        <taxon>Pseudomonadota</taxon>
        <taxon>Alphaproteobacteria</taxon>
        <taxon>Sphingomonadales</taxon>
        <taxon>Sphingomonadaceae</taxon>
        <taxon>Sphingomonas</taxon>
    </lineage>
</organism>
<name>A0A418WR43_9SPHN</name>